<name>A0AA95H8C4_9GAMM</name>
<protein>
    <submittedName>
        <fullName evidence="1">YiiX/YebB-like N1pC/P60 family cysteine hydrolase</fullName>
    </submittedName>
</protein>
<keyword evidence="1" id="KW-0378">Hydrolase</keyword>
<dbReference type="AlphaFoldDB" id="A0AA95H8C4"/>
<dbReference type="InterPro" id="IPR024453">
    <property type="entry name" value="Peptidase_C92"/>
</dbReference>
<dbReference type="Pfam" id="PF05708">
    <property type="entry name" value="Peptidase_C92"/>
    <property type="match status" value="1"/>
</dbReference>
<evidence type="ECO:0000313" key="1">
    <source>
        <dbReference type="EMBL" id="WGZ91348.1"/>
    </source>
</evidence>
<dbReference type="EMBL" id="CP124755">
    <property type="protein sequence ID" value="WGZ91348.1"/>
    <property type="molecule type" value="Genomic_DNA"/>
</dbReference>
<dbReference type="KEGG" id="tdu:QJT80_02485"/>
<dbReference type="Gene3D" id="3.90.1720.10">
    <property type="entry name" value="endopeptidase domain like (from Nostoc punctiforme)"/>
    <property type="match status" value="1"/>
</dbReference>
<proteinExistence type="predicted"/>
<reference evidence="1" key="1">
    <citation type="journal article" date="2023" name="Int. J. Mol. Sci.">
        <title>Metagenomics Revealed a New Genus 'Candidatus Thiocaldithrix dubininis' gen. nov., sp. nov. and a New Species 'Candidatus Thiothrix putei' sp. nov. in the Family Thiotrichaceae, Some Members of Which Have Traits of Both Na+- and H+-Motive Energetics.</title>
        <authorList>
            <person name="Ravin N.V."/>
            <person name="Muntyan M.S."/>
            <person name="Smolyakov D.D."/>
            <person name="Rudenko T.S."/>
            <person name="Beletsky A.V."/>
            <person name="Mardanov A.V."/>
            <person name="Grabovich M.Y."/>
        </authorList>
    </citation>
    <scope>NUCLEOTIDE SEQUENCE</scope>
    <source>
        <strain evidence="1">GKL-01</strain>
    </source>
</reference>
<dbReference type="InterPro" id="IPR038765">
    <property type="entry name" value="Papain-like_cys_pep_sf"/>
</dbReference>
<gene>
    <name evidence="1" type="ORF">QJT80_02485</name>
</gene>
<dbReference type="Proteomes" id="UP001300672">
    <property type="component" value="Chromosome"/>
</dbReference>
<reference evidence="1" key="2">
    <citation type="submission" date="2023-04" db="EMBL/GenBank/DDBJ databases">
        <authorList>
            <person name="Beletskiy A.V."/>
            <person name="Mardanov A.V."/>
            <person name="Ravin N.V."/>
        </authorList>
    </citation>
    <scope>NUCLEOTIDE SEQUENCE</scope>
    <source>
        <strain evidence="1">GKL-01</strain>
    </source>
</reference>
<dbReference type="SUPFAM" id="SSF54001">
    <property type="entry name" value="Cysteine proteinases"/>
    <property type="match status" value="1"/>
</dbReference>
<dbReference type="GO" id="GO:0016787">
    <property type="term" value="F:hydrolase activity"/>
    <property type="evidence" value="ECO:0007669"/>
    <property type="project" value="UniProtKB-KW"/>
</dbReference>
<accession>A0AA95H8C4</accession>
<sequence>MFHYLRISLNRLFDWLWQMGINWLNATPNEQDFSTIYNFEALERDVRPADVILFAGQTRVSRVIQSVALSPWTHAAIYIGRLNDIRDPEIKARLATFYQGDPLEPLVVESLLGRGTIVTPLRTYQREHLRVCRPTGLTWRDADSVAHMAIKHLGMGYDVRQLLDLARFMFPYAILPRRWRSSLFQHNAGEPTHIVCSSMIARCFQSVHYPILPSIEGKQHERQFYERNFRLFTPADFDYSPYFDVIKYPAWTANCEPVYRTLPWSEASSVQTQPKPRLDTPVTQAWEQAAQRVQQRAYLYWERLAFPTIRLHKNSMKDI</sequence>
<organism evidence="1">
    <name type="scientific">Candidatus Thiocaldithrix dubininis</name>
    <dbReference type="NCBI Taxonomy" id="3080823"/>
    <lineage>
        <taxon>Bacteria</taxon>
        <taxon>Pseudomonadati</taxon>
        <taxon>Pseudomonadota</taxon>
        <taxon>Gammaproteobacteria</taxon>
        <taxon>Thiotrichales</taxon>
        <taxon>Thiotrichaceae</taxon>
        <taxon>Candidatus Thiocaldithrix</taxon>
    </lineage>
</organism>